<dbReference type="KEGG" id="bsd:BLASA_4399"/>
<feature type="compositionally biased region" description="Basic and acidic residues" evidence="1">
    <location>
        <begin position="64"/>
        <end position="78"/>
    </location>
</feature>
<dbReference type="EMBL" id="FO117623">
    <property type="protein sequence ID" value="CCG05208.1"/>
    <property type="molecule type" value="Genomic_DNA"/>
</dbReference>
<evidence type="ECO:0000313" key="2">
    <source>
        <dbReference type="EMBL" id="CCG05208.1"/>
    </source>
</evidence>
<reference evidence="3" key="2">
    <citation type="submission" date="2012-02" db="EMBL/GenBank/DDBJ databases">
        <title>Complete genome sequence of Blastococcus saxobsidens strain DD2.</title>
        <authorList>
            <person name="Genoscope."/>
        </authorList>
    </citation>
    <scope>NUCLEOTIDE SEQUENCE [LARGE SCALE GENOMIC DNA]</scope>
    <source>
        <strain evidence="3">DD2</strain>
    </source>
</reference>
<dbReference type="HOGENOM" id="CLU_2300295_0_0_11"/>
<protein>
    <submittedName>
        <fullName evidence="2">Uncharacterized protein</fullName>
    </submittedName>
</protein>
<sequence>MARRLRRSVADRVGEGGRSGAMRGVAELPDQSCGVGRRGRPSADRSGAGSRAGHPWDPPWPAPLEKDAEGGRRVKLETFETNSVAPPSPTRCQRRTLGGR</sequence>
<gene>
    <name evidence="2" type="ordered locus">BLASA_4399</name>
</gene>
<accession>H6RNR0</accession>
<feature type="region of interest" description="Disordered" evidence="1">
    <location>
        <begin position="1"/>
        <end position="100"/>
    </location>
</feature>
<reference evidence="2 3" key="1">
    <citation type="journal article" date="2012" name="J. Bacteriol.">
        <title>Genome Sequence of Blastococcus saxobsidens DD2, a Stone-Inhabiting Bacterium.</title>
        <authorList>
            <person name="Chouaia B."/>
            <person name="Crotti E."/>
            <person name="Brusetti L."/>
            <person name="Daffonchio D."/>
            <person name="Essoussi I."/>
            <person name="Nouioui I."/>
            <person name="Sbissi I."/>
            <person name="Ghodhbane-Gtari F."/>
            <person name="Gtari M."/>
            <person name="Vacherie B."/>
            <person name="Barbe V."/>
            <person name="Medigue C."/>
            <person name="Gury J."/>
            <person name="Pujic P."/>
            <person name="Normand P."/>
        </authorList>
    </citation>
    <scope>NUCLEOTIDE SEQUENCE [LARGE SCALE GENOMIC DNA]</scope>
    <source>
        <strain evidence="2 3">DD2</strain>
    </source>
</reference>
<proteinExistence type="predicted"/>
<evidence type="ECO:0000313" key="3">
    <source>
        <dbReference type="Proteomes" id="UP000007517"/>
    </source>
</evidence>
<evidence type="ECO:0000256" key="1">
    <source>
        <dbReference type="SAM" id="MobiDB-lite"/>
    </source>
</evidence>
<name>H6RNR0_BLASD</name>
<keyword evidence="3" id="KW-1185">Reference proteome</keyword>
<dbReference type="AlphaFoldDB" id="H6RNR0"/>
<dbReference type="STRING" id="1146883.BLASA_4399"/>
<organism evidence="2 3">
    <name type="scientific">Blastococcus saxobsidens (strain DD2)</name>
    <dbReference type="NCBI Taxonomy" id="1146883"/>
    <lineage>
        <taxon>Bacteria</taxon>
        <taxon>Bacillati</taxon>
        <taxon>Actinomycetota</taxon>
        <taxon>Actinomycetes</taxon>
        <taxon>Geodermatophilales</taxon>
        <taxon>Geodermatophilaceae</taxon>
        <taxon>Blastococcus</taxon>
    </lineage>
</organism>
<dbReference type="Proteomes" id="UP000007517">
    <property type="component" value="Chromosome"/>
</dbReference>